<dbReference type="Proteomes" id="UP000199494">
    <property type="component" value="Unassembled WGS sequence"/>
</dbReference>
<sequence length="152" mass="16286">MATVASRTRPLSNRRAIVAMYAGLALTVASAVIPILADATITRHLHGVYDGYLDPAEFGSTRSVVLTYLFTVAALGVVSWLVLLRATRKEKRWARTAATLVFLVAACLAVTNLLVTEYDQPLLPPVIGIAGLPQCLAGLVAVGYLWTRRPPG</sequence>
<dbReference type="RefSeq" id="WP_091799193.1">
    <property type="nucleotide sequence ID" value="NZ_CP016353.1"/>
</dbReference>
<organism evidence="1 2">
    <name type="scientific">Prauserella marina</name>
    <dbReference type="NCBI Taxonomy" id="530584"/>
    <lineage>
        <taxon>Bacteria</taxon>
        <taxon>Bacillati</taxon>
        <taxon>Actinomycetota</taxon>
        <taxon>Actinomycetes</taxon>
        <taxon>Pseudonocardiales</taxon>
        <taxon>Pseudonocardiaceae</taxon>
        <taxon>Prauserella</taxon>
    </lineage>
</organism>
<dbReference type="AlphaFoldDB" id="A0A1G6LJA8"/>
<dbReference type="STRING" id="530584.SAMN05421630_10264"/>
<evidence type="ECO:0000313" key="2">
    <source>
        <dbReference type="Proteomes" id="UP000199494"/>
    </source>
</evidence>
<keyword evidence="2" id="KW-1185">Reference proteome</keyword>
<name>A0A1G6LJA8_9PSEU</name>
<accession>A0A1G6LJA8</accession>
<protein>
    <submittedName>
        <fullName evidence="1">Uncharacterized protein</fullName>
    </submittedName>
</protein>
<proteinExistence type="predicted"/>
<dbReference type="EMBL" id="FMZE01000002">
    <property type="protein sequence ID" value="SDC42835.1"/>
    <property type="molecule type" value="Genomic_DNA"/>
</dbReference>
<reference evidence="1 2" key="1">
    <citation type="submission" date="2016-10" db="EMBL/GenBank/DDBJ databases">
        <authorList>
            <person name="de Groot N.N."/>
        </authorList>
    </citation>
    <scope>NUCLEOTIDE SEQUENCE [LARGE SCALE GENOMIC DNA]</scope>
    <source>
        <strain evidence="1 2">CGMCC 4.5506</strain>
    </source>
</reference>
<evidence type="ECO:0000313" key="1">
    <source>
        <dbReference type="EMBL" id="SDC42835.1"/>
    </source>
</evidence>
<gene>
    <name evidence="1" type="ORF">SAMN05421630_10264</name>
</gene>